<dbReference type="InterPro" id="IPR014555">
    <property type="entry name" value="RecF-like"/>
</dbReference>
<evidence type="ECO:0000259" key="1">
    <source>
        <dbReference type="Pfam" id="PF13304"/>
    </source>
</evidence>
<gene>
    <name evidence="2" type="ORF">GBAR_LOCUS1089</name>
</gene>
<name>A0AA35W4D9_GEOBA</name>
<dbReference type="GO" id="GO:0000731">
    <property type="term" value="P:DNA synthesis involved in DNA repair"/>
    <property type="evidence" value="ECO:0007669"/>
    <property type="project" value="TreeGrafter"/>
</dbReference>
<keyword evidence="3" id="KW-1185">Reference proteome</keyword>
<dbReference type="InterPro" id="IPR003959">
    <property type="entry name" value="ATPase_AAA_core"/>
</dbReference>
<dbReference type="PANTHER" id="PTHR32182:SF25">
    <property type="entry name" value="SLR1056 PROTEIN"/>
    <property type="match status" value="1"/>
</dbReference>
<dbReference type="PANTHER" id="PTHR32182">
    <property type="entry name" value="DNA REPLICATION AND REPAIR PROTEIN RECF"/>
    <property type="match status" value="1"/>
</dbReference>
<dbReference type="GO" id="GO:0006302">
    <property type="term" value="P:double-strand break repair"/>
    <property type="evidence" value="ECO:0007669"/>
    <property type="project" value="TreeGrafter"/>
</dbReference>
<dbReference type="InterPro" id="IPR027417">
    <property type="entry name" value="P-loop_NTPase"/>
</dbReference>
<sequence length="424" mass="46874">MGTGGRAMAAVDATAGAAEDSARPTYAGNMLIHRLKISGMLSFGQEGIDLPMEPLNVLIGPNGSGKSNFIEALALLQAAPRDLSAPVKRMGGISEWLWKGDGAQGGATLDAVIGYPEGTMPLRHEMTFCQTGEQFEIIFETVENEPSTTDEIDTDLHYLYLRGNPSISEVDYETRGRYRLRNLGHGTLIRDASILSQREDPDRYPALAWLQQQYRQIKLYRNWEFGPDAGLRRSPRADEPSAFLTERGENLPLVLSKLRGDRRQTLVKSLQQLYDGIEDFQVEVGGGRAELFIVERGAGERYIPASRLSDGTLRYMALAAILLDPEPPPLVVIEEPELGLHPDVVLGIGEMLVEASKRTQLVITTHSRTLIDALHDQPSSVVVCEKHDGKSIFERLEPAPLKKWLDKYSLGNLWSAGDLGGNRW</sequence>
<dbReference type="Gene3D" id="3.40.50.300">
    <property type="entry name" value="P-loop containing nucleotide triphosphate hydrolases"/>
    <property type="match status" value="2"/>
</dbReference>
<evidence type="ECO:0000313" key="2">
    <source>
        <dbReference type="EMBL" id="CAI7992716.1"/>
    </source>
</evidence>
<dbReference type="AlphaFoldDB" id="A0AA35W4D9"/>
<dbReference type="GO" id="GO:0016887">
    <property type="term" value="F:ATP hydrolysis activity"/>
    <property type="evidence" value="ECO:0007669"/>
    <property type="project" value="InterPro"/>
</dbReference>
<dbReference type="Proteomes" id="UP001174909">
    <property type="component" value="Unassembled WGS sequence"/>
</dbReference>
<dbReference type="EMBL" id="CASHTH010000157">
    <property type="protein sequence ID" value="CAI7992716.1"/>
    <property type="molecule type" value="Genomic_DNA"/>
</dbReference>
<protein>
    <recommendedName>
        <fullName evidence="1">ATPase AAA-type core domain-containing protein</fullName>
    </recommendedName>
</protein>
<accession>A0AA35W4D9</accession>
<evidence type="ECO:0000313" key="3">
    <source>
        <dbReference type="Proteomes" id="UP001174909"/>
    </source>
</evidence>
<reference evidence="2" key="1">
    <citation type="submission" date="2023-03" db="EMBL/GenBank/DDBJ databases">
        <authorList>
            <person name="Steffen K."/>
            <person name="Cardenas P."/>
        </authorList>
    </citation>
    <scope>NUCLEOTIDE SEQUENCE</scope>
</reference>
<dbReference type="SUPFAM" id="SSF52540">
    <property type="entry name" value="P-loop containing nucleoside triphosphate hydrolases"/>
    <property type="match status" value="1"/>
</dbReference>
<proteinExistence type="predicted"/>
<dbReference type="Pfam" id="PF13304">
    <property type="entry name" value="AAA_21"/>
    <property type="match status" value="1"/>
</dbReference>
<feature type="domain" description="ATPase AAA-type core" evidence="1">
    <location>
        <begin position="55"/>
        <end position="372"/>
    </location>
</feature>
<comment type="caution">
    <text evidence="2">The sequence shown here is derived from an EMBL/GenBank/DDBJ whole genome shotgun (WGS) entry which is preliminary data.</text>
</comment>
<organism evidence="2 3">
    <name type="scientific">Geodia barretti</name>
    <name type="common">Barrett's horny sponge</name>
    <dbReference type="NCBI Taxonomy" id="519541"/>
    <lineage>
        <taxon>Eukaryota</taxon>
        <taxon>Metazoa</taxon>
        <taxon>Porifera</taxon>
        <taxon>Demospongiae</taxon>
        <taxon>Heteroscleromorpha</taxon>
        <taxon>Tetractinellida</taxon>
        <taxon>Astrophorina</taxon>
        <taxon>Geodiidae</taxon>
        <taxon>Geodia</taxon>
    </lineage>
</organism>
<dbReference type="GO" id="GO:0005524">
    <property type="term" value="F:ATP binding"/>
    <property type="evidence" value="ECO:0007669"/>
    <property type="project" value="InterPro"/>
</dbReference>
<dbReference type="PIRSF" id="PIRSF029347">
    <property type="entry name" value="RecF"/>
    <property type="match status" value="1"/>
</dbReference>